<dbReference type="Pfam" id="PF01007">
    <property type="entry name" value="IRK"/>
    <property type="match status" value="1"/>
</dbReference>
<keyword evidence="5 11" id="KW-0851">Voltage-gated channel</keyword>
<keyword evidence="17" id="KW-1185">Reference proteome</keyword>
<keyword evidence="7 13" id="KW-1133">Transmembrane helix</keyword>
<dbReference type="EMBL" id="JABFTP020000185">
    <property type="protein sequence ID" value="KAL3289124.1"/>
    <property type="molecule type" value="Genomic_DNA"/>
</dbReference>
<dbReference type="GO" id="GO:0034702">
    <property type="term" value="C:monoatomic ion channel complex"/>
    <property type="evidence" value="ECO:0007669"/>
    <property type="project" value="UniProtKB-KW"/>
</dbReference>
<comment type="subcellular location">
    <subcellularLocation>
        <location evidence="1 11">Membrane</location>
        <topology evidence="1 11">Multi-pass membrane protein</topology>
    </subcellularLocation>
</comment>
<evidence type="ECO:0000256" key="12">
    <source>
        <dbReference type="SAM" id="MobiDB-lite"/>
    </source>
</evidence>
<sequence>MSDRPDDTSLLFGSRSSDVRKSHRNDGGRRLVRKNGRSEIIRIQPSDIMDGYERSTNLVHSLIDADWKWTLSVLIMTFIFTWFFFALLWMVIGFGNNDQDELASVQCLIGIGNFSGYLLFSIETQTSVGYGSRSITQNCVEAIILVCIQILIGVGLGGSIVSIVYAKMISPKTQHADRCFTKNAVICQRDGNLCLIFRTRDPSAKYGFQNNIKAFLIKMRDGECLLKSIELESTGMIIWPTEIVHKITKTSPFRDLSAKDLVSRRFEIIVIMEGTSLSTNQSSRTVTSYLSNEILWGHTFRSCVKFDKTKMSYRVSHKRFNSTIEVETPLCSAQRLSEVYSEFLSCQIDSERSEGVQDSPNGSEQRKSISPESGIVVSPISNRSFFNEDYESSEFSSLSSSDEEEEKERISKFQIRKRSSILVSSLLESLQKYVYSDVRKNSTAATTILPLETSL</sequence>
<evidence type="ECO:0000259" key="14">
    <source>
        <dbReference type="Pfam" id="PF01007"/>
    </source>
</evidence>
<feature type="region of interest" description="Disordered" evidence="12">
    <location>
        <begin position="351"/>
        <end position="373"/>
    </location>
</feature>
<dbReference type="PANTHER" id="PTHR11767:SF113">
    <property type="entry name" value="INWARDLY RECTIFYING POTASSIUM CHANNEL 2, ISOFORM D"/>
    <property type="match status" value="1"/>
</dbReference>
<comment type="caution">
    <text evidence="16">The sequence shown here is derived from an EMBL/GenBank/DDBJ whole genome shotgun (WGS) entry which is preliminary data.</text>
</comment>
<evidence type="ECO:0000256" key="10">
    <source>
        <dbReference type="ARBA" id="ARBA00023303"/>
    </source>
</evidence>
<keyword evidence="10 11" id="KW-0407">Ion channel</keyword>
<reference evidence="16 17" key="1">
    <citation type="journal article" date="2021" name="BMC Biol.">
        <title>Horizontally acquired antibacterial genes associated with adaptive radiation of ladybird beetles.</title>
        <authorList>
            <person name="Li H.S."/>
            <person name="Tang X.F."/>
            <person name="Huang Y.H."/>
            <person name="Xu Z.Y."/>
            <person name="Chen M.L."/>
            <person name="Du X.Y."/>
            <person name="Qiu B.Y."/>
            <person name="Chen P.T."/>
            <person name="Zhang W."/>
            <person name="Slipinski A."/>
            <person name="Escalona H.E."/>
            <person name="Waterhouse R.M."/>
            <person name="Zwick A."/>
            <person name="Pang H."/>
        </authorList>
    </citation>
    <scope>NUCLEOTIDE SEQUENCE [LARGE SCALE GENOMIC DNA]</scope>
    <source>
        <strain evidence="16">SYSU2018</strain>
    </source>
</reference>
<dbReference type="InterPro" id="IPR040445">
    <property type="entry name" value="Kir_TM"/>
</dbReference>
<keyword evidence="2 11" id="KW-0813">Transport</keyword>
<keyword evidence="8 11" id="KW-0406">Ion transport</keyword>
<evidence type="ECO:0000256" key="8">
    <source>
        <dbReference type="ARBA" id="ARBA00023065"/>
    </source>
</evidence>
<evidence type="ECO:0000256" key="9">
    <source>
        <dbReference type="ARBA" id="ARBA00023136"/>
    </source>
</evidence>
<dbReference type="InterPro" id="IPR014756">
    <property type="entry name" value="Ig_E-set"/>
</dbReference>
<dbReference type="Pfam" id="PF17655">
    <property type="entry name" value="IRK_C"/>
    <property type="match status" value="1"/>
</dbReference>
<feature type="transmembrane region" description="Helical" evidence="13">
    <location>
        <begin position="69"/>
        <end position="90"/>
    </location>
</feature>
<dbReference type="Gene3D" id="1.10.287.70">
    <property type="match status" value="1"/>
</dbReference>
<dbReference type="GO" id="GO:0034220">
    <property type="term" value="P:monoatomic ion transmembrane transport"/>
    <property type="evidence" value="ECO:0007669"/>
    <property type="project" value="UniProtKB-KW"/>
</dbReference>
<evidence type="ECO:0000256" key="3">
    <source>
        <dbReference type="ARBA" id="ARBA00022538"/>
    </source>
</evidence>
<dbReference type="GO" id="GO:0006813">
    <property type="term" value="P:potassium ion transport"/>
    <property type="evidence" value="ECO:0007669"/>
    <property type="project" value="UniProtKB-KW"/>
</dbReference>
<dbReference type="PRINTS" id="PR01320">
    <property type="entry name" value="KIRCHANNEL"/>
</dbReference>
<proteinExistence type="inferred from homology"/>
<feature type="domain" description="Inward rectifier potassium channel C-terminal" evidence="15">
    <location>
        <begin position="180"/>
        <end position="338"/>
    </location>
</feature>
<dbReference type="InterPro" id="IPR016449">
    <property type="entry name" value="K_chnl_inward-rec_Kir"/>
</dbReference>
<evidence type="ECO:0000256" key="6">
    <source>
        <dbReference type="ARBA" id="ARBA00022958"/>
    </source>
</evidence>
<organism evidence="16 17">
    <name type="scientific">Cryptolaemus montrouzieri</name>
    <dbReference type="NCBI Taxonomy" id="559131"/>
    <lineage>
        <taxon>Eukaryota</taxon>
        <taxon>Metazoa</taxon>
        <taxon>Ecdysozoa</taxon>
        <taxon>Arthropoda</taxon>
        <taxon>Hexapoda</taxon>
        <taxon>Insecta</taxon>
        <taxon>Pterygota</taxon>
        <taxon>Neoptera</taxon>
        <taxon>Endopterygota</taxon>
        <taxon>Coleoptera</taxon>
        <taxon>Polyphaga</taxon>
        <taxon>Cucujiformia</taxon>
        <taxon>Coccinelloidea</taxon>
        <taxon>Coccinellidae</taxon>
        <taxon>Scymninae</taxon>
        <taxon>Scymnini</taxon>
        <taxon>Cryptolaemus</taxon>
    </lineage>
</organism>
<dbReference type="SUPFAM" id="SSF81324">
    <property type="entry name" value="Voltage-gated potassium channels"/>
    <property type="match status" value="1"/>
</dbReference>
<dbReference type="AlphaFoldDB" id="A0ABD2PE05"/>
<feature type="compositionally biased region" description="Basic and acidic residues" evidence="12">
    <location>
        <begin position="17"/>
        <end position="28"/>
    </location>
</feature>
<protein>
    <submittedName>
        <fullName evidence="16">Uncharacterized protein</fullName>
    </submittedName>
</protein>
<evidence type="ECO:0000256" key="1">
    <source>
        <dbReference type="ARBA" id="ARBA00004141"/>
    </source>
</evidence>
<feature type="transmembrane region" description="Helical" evidence="13">
    <location>
        <begin position="102"/>
        <end position="122"/>
    </location>
</feature>
<evidence type="ECO:0000313" key="17">
    <source>
        <dbReference type="Proteomes" id="UP001516400"/>
    </source>
</evidence>
<evidence type="ECO:0000256" key="13">
    <source>
        <dbReference type="SAM" id="Phobius"/>
    </source>
</evidence>
<evidence type="ECO:0000256" key="2">
    <source>
        <dbReference type="ARBA" id="ARBA00022448"/>
    </source>
</evidence>
<feature type="domain" description="Potassium channel inwardly rectifying transmembrane" evidence="14">
    <location>
        <begin position="33"/>
        <end position="171"/>
    </location>
</feature>
<evidence type="ECO:0000256" key="4">
    <source>
        <dbReference type="ARBA" id="ARBA00022692"/>
    </source>
</evidence>
<evidence type="ECO:0000313" key="16">
    <source>
        <dbReference type="EMBL" id="KAL3289124.1"/>
    </source>
</evidence>
<feature type="transmembrane region" description="Helical" evidence="13">
    <location>
        <begin position="142"/>
        <end position="166"/>
    </location>
</feature>
<dbReference type="Gene3D" id="2.60.40.1400">
    <property type="entry name" value="G protein-activated inward rectifier potassium channel 1"/>
    <property type="match status" value="1"/>
</dbReference>
<evidence type="ECO:0000256" key="11">
    <source>
        <dbReference type="RuleBase" id="RU003822"/>
    </source>
</evidence>
<dbReference type="InterPro" id="IPR013518">
    <property type="entry name" value="K_chnl_inward-rec_Kir_cyto"/>
</dbReference>
<keyword evidence="3 11" id="KW-0633">Potassium transport</keyword>
<feature type="region of interest" description="Disordered" evidence="12">
    <location>
        <begin position="1"/>
        <end position="28"/>
    </location>
</feature>
<evidence type="ECO:0000256" key="5">
    <source>
        <dbReference type="ARBA" id="ARBA00022882"/>
    </source>
</evidence>
<evidence type="ECO:0000259" key="15">
    <source>
        <dbReference type="Pfam" id="PF17655"/>
    </source>
</evidence>
<keyword evidence="6 11" id="KW-0630">Potassium</keyword>
<keyword evidence="9 13" id="KW-0472">Membrane</keyword>
<keyword evidence="4 11" id="KW-0812">Transmembrane</keyword>
<gene>
    <name evidence="16" type="ORF">HHI36_003563</name>
</gene>
<comment type="similarity">
    <text evidence="11">Belongs to the inward rectifier-type potassium channel (TC 1.A.2.1) family.</text>
</comment>
<dbReference type="Proteomes" id="UP001516400">
    <property type="component" value="Unassembled WGS sequence"/>
</dbReference>
<dbReference type="PANTHER" id="PTHR11767">
    <property type="entry name" value="INWARD RECTIFIER POTASSIUM CHANNEL"/>
    <property type="match status" value="1"/>
</dbReference>
<name>A0ABD2PE05_9CUCU</name>
<evidence type="ECO:0000256" key="7">
    <source>
        <dbReference type="ARBA" id="ARBA00022989"/>
    </source>
</evidence>
<dbReference type="InterPro" id="IPR041647">
    <property type="entry name" value="IRK_C"/>
</dbReference>
<accession>A0ABD2PE05</accession>
<dbReference type="SUPFAM" id="SSF81296">
    <property type="entry name" value="E set domains"/>
    <property type="match status" value="1"/>
</dbReference>